<evidence type="ECO:0000256" key="5">
    <source>
        <dbReference type="SAM" id="Phobius"/>
    </source>
</evidence>
<dbReference type="Proteomes" id="UP001151478">
    <property type="component" value="Unassembled WGS sequence"/>
</dbReference>
<organism evidence="7 8">
    <name type="scientific">Polaribacter ponticola</name>
    <dbReference type="NCBI Taxonomy" id="2978475"/>
    <lineage>
        <taxon>Bacteria</taxon>
        <taxon>Pseudomonadati</taxon>
        <taxon>Bacteroidota</taxon>
        <taxon>Flavobacteriia</taxon>
        <taxon>Flavobacteriales</taxon>
        <taxon>Flavobacteriaceae</taxon>
    </lineage>
</organism>
<accession>A0ABT5S4M3</accession>
<comment type="subcellular location">
    <subcellularLocation>
        <location evidence="1">Membrane</location>
        <topology evidence="1">Multi-pass membrane protein</topology>
    </subcellularLocation>
</comment>
<reference evidence="7" key="1">
    <citation type="submission" date="2023-02" db="EMBL/GenBank/DDBJ databases">
        <title>Polaribacter ponticola sp. nov., isolated from seawater.</title>
        <authorList>
            <person name="Baek J.H."/>
            <person name="Kim J.M."/>
            <person name="Choi D.G."/>
            <person name="Jeon C.O."/>
        </authorList>
    </citation>
    <scope>NUCLEOTIDE SEQUENCE</scope>
    <source>
        <strain evidence="7">MSW5</strain>
    </source>
</reference>
<feature type="transmembrane region" description="Helical" evidence="5">
    <location>
        <begin position="32"/>
        <end position="51"/>
    </location>
</feature>
<dbReference type="PANTHER" id="PTHR31310">
    <property type="match status" value="1"/>
</dbReference>
<dbReference type="SUPFAM" id="SSF48317">
    <property type="entry name" value="Acid phosphatase/Vanadium-dependent haloperoxidase"/>
    <property type="match status" value="1"/>
</dbReference>
<feature type="transmembrane region" description="Helical" evidence="5">
    <location>
        <begin position="63"/>
        <end position="83"/>
    </location>
</feature>
<evidence type="ECO:0000259" key="6">
    <source>
        <dbReference type="Pfam" id="PF14378"/>
    </source>
</evidence>
<evidence type="ECO:0000256" key="2">
    <source>
        <dbReference type="ARBA" id="ARBA00022692"/>
    </source>
</evidence>
<evidence type="ECO:0000313" key="7">
    <source>
        <dbReference type="EMBL" id="MDD7913058.1"/>
    </source>
</evidence>
<proteinExistence type="predicted"/>
<evidence type="ECO:0000256" key="1">
    <source>
        <dbReference type="ARBA" id="ARBA00004141"/>
    </source>
</evidence>
<evidence type="ECO:0000313" key="8">
    <source>
        <dbReference type="Proteomes" id="UP001151478"/>
    </source>
</evidence>
<dbReference type="InterPro" id="IPR052185">
    <property type="entry name" value="IPC_Synthase-Related"/>
</dbReference>
<feature type="transmembrane region" description="Helical" evidence="5">
    <location>
        <begin position="7"/>
        <end position="26"/>
    </location>
</feature>
<name>A0ABT5S4M3_9FLAO</name>
<protein>
    <submittedName>
        <fullName evidence="7">Phosphatase PAP2 family protein</fullName>
    </submittedName>
</protein>
<dbReference type="RefSeq" id="WP_265724224.1">
    <property type="nucleotide sequence ID" value="NZ_JAOSLC020000002.1"/>
</dbReference>
<comment type="caution">
    <text evidence="7">The sequence shown here is derived from an EMBL/GenBank/DDBJ whole genome shotgun (WGS) entry which is preliminary data.</text>
</comment>
<keyword evidence="4 5" id="KW-0472">Membrane</keyword>
<feature type="transmembrane region" description="Helical" evidence="5">
    <location>
        <begin position="208"/>
        <end position="225"/>
    </location>
</feature>
<feature type="transmembrane region" description="Helical" evidence="5">
    <location>
        <begin position="258"/>
        <end position="276"/>
    </location>
</feature>
<keyword evidence="8" id="KW-1185">Reference proteome</keyword>
<keyword evidence="3 5" id="KW-1133">Transmembrane helix</keyword>
<dbReference type="EMBL" id="JAOSLC020000002">
    <property type="protein sequence ID" value="MDD7913058.1"/>
    <property type="molecule type" value="Genomic_DNA"/>
</dbReference>
<feature type="domain" description="Inositolphosphotransferase Aur1/Ipt1" evidence="6">
    <location>
        <begin position="115"/>
        <end position="265"/>
    </location>
</feature>
<gene>
    <name evidence="7" type="ORF">N5A56_000795</name>
</gene>
<dbReference type="PANTHER" id="PTHR31310:SF7">
    <property type="entry name" value="PA-PHOSPHATASE RELATED-FAMILY PROTEIN DDB_G0268928"/>
    <property type="match status" value="1"/>
</dbReference>
<feature type="transmembrane region" description="Helical" evidence="5">
    <location>
        <begin position="232"/>
        <end position="252"/>
    </location>
</feature>
<feature type="transmembrane region" description="Helical" evidence="5">
    <location>
        <begin position="125"/>
        <end position="146"/>
    </location>
</feature>
<evidence type="ECO:0000256" key="3">
    <source>
        <dbReference type="ARBA" id="ARBA00022989"/>
    </source>
</evidence>
<dbReference type="InterPro" id="IPR036938">
    <property type="entry name" value="PAP2/HPO_sf"/>
</dbReference>
<feature type="transmembrane region" description="Helical" evidence="5">
    <location>
        <begin position="153"/>
        <end position="174"/>
    </location>
</feature>
<dbReference type="Pfam" id="PF14378">
    <property type="entry name" value="PAP2_3"/>
    <property type="match status" value="1"/>
</dbReference>
<keyword evidence="2 5" id="KW-0812">Transmembrane</keyword>
<sequence length="284" mass="33213">MIQLKKIDFLFFGYVFITSILLFFSWNTIDKSLELFLTRGLLLGLGILLIYFDSKTKNTLINLLRNCYPILFSMLLYTETVFYNKLFFNNLDQYLIDLDFQLFGFQPSIKFSEHFSQPFFSELMYLGYFSLYILIISFVFISYIKLKKDSEELFFKLAASMLLFYLFFCFFPAAGPQFYFESPKKELPTAFVFDKIMHLIQKAEQPTGAFPSSHVGISLIILVLFRKRVSNYFKIAFPFVILLILSTVYIKAHYAVDAIAGIISVPIVLFISNLLYKKIPDFKL</sequence>
<evidence type="ECO:0000256" key="4">
    <source>
        <dbReference type="ARBA" id="ARBA00023136"/>
    </source>
</evidence>
<dbReference type="InterPro" id="IPR026841">
    <property type="entry name" value="Aur1/Ipt1"/>
</dbReference>